<evidence type="ECO:0000313" key="2">
    <source>
        <dbReference type="EMBL" id="KAE9345520.1"/>
    </source>
</evidence>
<reference evidence="1 4" key="1">
    <citation type="submission" date="2018-09" db="EMBL/GenBank/DDBJ databases">
        <title>Genomic investigation of the strawberry pathogen Phytophthora fragariae indicates pathogenicity is determined by transcriptional variation in three key races.</title>
        <authorList>
            <person name="Adams T.M."/>
            <person name="Armitage A.D."/>
            <person name="Sobczyk M.K."/>
            <person name="Bates H.J."/>
            <person name="Dunwell J.M."/>
            <person name="Nellist C.F."/>
            <person name="Harrison R.J."/>
        </authorList>
    </citation>
    <scope>NUCLEOTIDE SEQUENCE [LARGE SCALE GENOMIC DNA]</scope>
    <source>
        <strain evidence="1 4">SCRP324</strain>
        <strain evidence="2 3">SCRP333</strain>
    </source>
</reference>
<dbReference type="AlphaFoldDB" id="A0A6A3MX25"/>
<comment type="caution">
    <text evidence="1">The sequence shown here is derived from an EMBL/GenBank/DDBJ whole genome shotgun (WGS) entry which is preliminary data.</text>
</comment>
<protein>
    <submittedName>
        <fullName evidence="1">Uncharacterized protein</fullName>
    </submittedName>
</protein>
<organism evidence="1 4">
    <name type="scientific">Phytophthora rubi</name>
    <dbReference type="NCBI Taxonomy" id="129364"/>
    <lineage>
        <taxon>Eukaryota</taxon>
        <taxon>Sar</taxon>
        <taxon>Stramenopiles</taxon>
        <taxon>Oomycota</taxon>
        <taxon>Peronosporomycetes</taxon>
        <taxon>Peronosporales</taxon>
        <taxon>Peronosporaceae</taxon>
        <taxon>Phytophthora</taxon>
    </lineage>
</organism>
<gene>
    <name evidence="1" type="ORF">PR002_g7325</name>
    <name evidence="2" type="ORF">PR003_g7910</name>
</gene>
<dbReference type="EMBL" id="QXFT01000382">
    <property type="protein sequence ID" value="KAE9345520.1"/>
    <property type="molecule type" value="Genomic_DNA"/>
</dbReference>
<accession>A0A6A3MX25</accession>
<evidence type="ECO:0000313" key="4">
    <source>
        <dbReference type="Proteomes" id="UP000435112"/>
    </source>
</evidence>
<evidence type="ECO:0000313" key="3">
    <source>
        <dbReference type="Proteomes" id="UP000434957"/>
    </source>
</evidence>
<dbReference type="Proteomes" id="UP000434957">
    <property type="component" value="Unassembled WGS sequence"/>
</dbReference>
<sequence length="54" mass="6046">MSKARNSVTKDGITLLFNSLLEAIVENRCNMDDTTFQTNKGSKRRVTVRGSKNV</sequence>
<keyword evidence="3" id="KW-1185">Reference proteome</keyword>
<dbReference type="OrthoDB" id="95037at2759"/>
<dbReference type="Proteomes" id="UP000435112">
    <property type="component" value="Unassembled WGS sequence"/>
</dbReference>
<name>A0A6A3MX25_9STRA</name>
<proteinExistence type="predicted"/>
<dbReference type="EMBL" id="QXFU01000348">
    <property type="protein sequence ID" value="KAE9035931.1"/>
    <property type="molecule type" value="Genomic_DNA"/>
</dbReference>
<evidence type="ECO:0000313" key="1">
    <source>
        <dbReference type="EMBL" id="KAE9035931.1"/>
    </source>
</evidence>